<sequence>MNSEILSIQYKKAQVFMQNRPRRVTFALHHRLYRSVNLAEDLKILEREKYKPAGPLESRVWGERLDQDALQFYMTLVEENFWPMVFSDNWSQFSSIRVTEGALLDSLLYTYFKLVKDGKLLTYSTEIYEDDVCTKPGRKRQRIKETEDKGETIKITFTYFSRTAEELSKVLEEQQGLKITDEDIRKQNPAFIPKIISDAVQSSMTGSTGTFPEWIRQSSVSDDLEEQNKNNDLLMPENPPNSPLPPKNHVTLKYTHSETHRPYDLLVEKENSQTAREYSHIPLVLRTRHNGLASRPTEGISVVGQKLNQSYPPLSTLTTGNGQIVFLRNGPSLMHHMSTPRRARNRFARAFHLPSLNASDKCQAHKIPDNRRHSLQLRLLESNHLHDVDICKRAFIPRRVEFINVVNPLLSEDANGKDSIHTTFDTGKLRINSSLEKIRPDFVRPPIRKVSPHLPSSVDEPVTVNAGKDYVMQKYLQESSKRIEEEQSLQSSVRSEYSSFQQSLRFASDTTESTRSTYAFYKQRVPSDFTENCLEASGCFVVRKEHVTSSRLYKTVTSLTISKIPEGGFHRWKYSN</sequence>
<evidence type="ECO:0000313" key="3">
    <source>
        <dbReference type="Proteomes" id="UP001152320"/>
    </source>
</evidence>
<reference evidence="2" key="1">
    <citation type="submission" date="2021-10" db="EMBL/GenBank/DDBJ databases">
        <title>Tropical sea cucumber genome reveals ecological adaptation and Cuvierian tubules defense mechanism.</title>
        <authorList>
            <person name="Chen T."/>
        </authorList>
    </citation>
    <scope>NUCLEOTIDE SEQUENCE</scope>
    <source>
        <strain evidence="2">Nanhai2018</strain>
        <tissue evidence="2">Muscle</tissue>
    </source>
</reference>
<feature type="compositionally biased region" description="Pro residues" evidence="1">
    <location>
        <begin position="237"/>
        <end position="246"/>
    </location>
</feature>
<protein>
    <submittedName>
        <fullName evidence="2">Uncharacterized protein</fullName>
    </submittedName>
</protein>
<comment type="caution">
    <text evidence="2">The sequence shown here is derived from an EMBL/GenBank/DDBJ whole genome shotgun (WGS) entry which is preliminary data.</text>
</comment>
<organism evidence="2 3">
    <name type="scientific">Holothuria leucospilota</name>
    <name type="common">Black long sea cucumber</name>
    <name type="synonym">Mertensiothuria leucospilota</name>
    <dbReference type="NCBI Taxonomy" id="206669"/>
    <lineage>
        <taxon>Eukaryota</taxon>
        <taxon>Metazoa</taxon>
        <taxon>Echinodermata</taxon>
        <taxon>Eleutherozoa</taxon>
        <taxon>Echinozoa</taxon>
        <taxon>Holothuroidea</taxon>
        <taxon>Aspidochirotacea</taxon>
        <taxon>Aspidochirotida</taxon>
        <taxon>Holothuriidae</taxon>
        <taxon>Holothuria</taxon>
    </lineage>
</organism>
<proteinExistence type="predicted"/>
<gene>
    <name evidence="2" type="ORF">HOLleu_18805</name>
</gene>
<dbReference type="EMBL" id="JAIZAY010000008">
    <property type="protein sequence ID" value="KAJ8037873.1"/>
    <property type="molecule type" value="Genomic_DNA"/>
</dbReference>
<accession>A0A9Q1H9Y3</accession>
<evidence type="ECO:0000313" key="2">
    <source>
        <dbReference type="EMBL" id="KAJ8037873.1"/>
    </source>
</evidence>
<dbReference type="Proteomes" id="UP001152320">
    <property type="component" value="Chromosome 8"/>
</dbReference>
<evidence type="ECO:0000256" key="1">
    <source>
        <dbReference type="SAM" id="MobiDB-lite"/>
    </source>
</evidence>
<dbReference type="OrthoDB" id="10051313at2759"/>
<feature type="region of interest" description="Disordered" evidence="1">
    <location>
        <begin position="220"/>
        <end position="250"/>
    </location>
</feature>
<keyword evidence="3" id="KW-1185">Reference proteome</keyword>
<dbReference type="AlphaFoldDB" id="A0A9Q1H9Y3"/>
<name>A0A9Q1H9Y3_HOLLE</name>